<evidence type="ECO:0000313" key="2">
    <source>
        <dbReference type="EMBL" id="NMF26534.1"/>
    </source>
</evidence>
<accession>A0A7X9Y171</accession>
<dbReference type="InterPro" id="IPR045864">
    <property type="entry name" value="aa-tRNA-synth_II/BPL/LPL"/>
</dbReference>
<sequence length="213" mass="22472">MAIATPGGRADGASRAAGDGRADGPSRAAERVLASVTVRPDVPMQMYTCLPQVLALGLARALAAAGQDGARVAWPNAVALDGEALLRVDVRAGYDEGMFGSCDVVLLADDPRVAPGGEELAHALERASAQWEDRLRRACVVAGPLAPLLDDYFETMDAANERVEVVYPNGRVTARGVLAGLDVWGRASVRTDSGRELSISPEQASIRRERPRA</sequence>
<evidence type="ECO:0000313" key="3">
    <source>
        <dbReference type="Proteomes" id="UP000565613"/>
    </source>
</evidence>
<dbReference type="RefSeq" id="WP_170104576.1">
    <property type="nucleotide sequence ID" value="NZ_JABAGR010000009.1"/>
</dbReference>
<reference evidence="2 3" key="1">
    <citation type="submission" date="2020-04" db="EMBL/GenBank/DDBJ databases">
        <authorList>
            <person name="Hitch T.C.A."/>
            <person name="Wylensek D."/>
            <person name="Clavel T."/>
        </authorList>
    </citation>
    <scope>NUCLEOTIDE SEQUENCE [LARGE SCALE GENOMIC DNA]</scope>
    <source>
        <strain evidence="2 3">105184</strain>
    </source>
</reference>
<proteinExistence type="predicted"/>
<feature type="compositionally biased region" description="Basic and acidic residues" evidence="1">
    <location>
        <begin position="18"/>
        <end position="28"/>
    </location>
</feature>
<dbReference type="Proteomes" id="UP000565613">
    <property type="component" value="Unassembled WGS sequence"/>
</dbReference>
<comment type="caution">
    <text evidence="2">The sequence shown here is derived from an EMBL/GenBank/DDBJ whole genome shotgun (WGS) entry which is preliminary data.</text>
</comment>
<feature type="compositionally biased region" description="Low complexity" evidence="1">
    <location>
        <begin position="1"/>
        <end position="17"/>
    </location>
</feature>
<name>A0A7X9Y171_9ACTN</name>
<protein>
    <recommendedName>
        <fullName evidence="4">BirA family transcriptional regulator, biotin operon repressor / biotin-[acetyl-CoA-carboxylase] ligase</fullName>
    </recommendedName>
</protein>
<feature type="region of interest" description="Disordered" evidence="1">
    <location>
        <begin position="1"/>
        <end position="28"/>
    </location>
</feature>
<dbReference type="EMBL" id="JABAGR010000009">
    <property type="protein sequence ID" value="NMF26534.1"/>
    <property type="molecule type" value="Genomic_DNA"/>
</dbReference>
<feature type="region of interest" description="Disordered" evidence="1">
    <location>
        <begin position="194"/>
        <end position="213"/>
    </location>
</feature>
<evidence type="ECO:0000256" key="1">
    <source>
        <dbReference type="SAM" id="MobiDB-lite"/>
    </source>
</evidence>
<gene>
    <name evidence="2" type="ORF">HF885_08860</name>
</gene>
<dbReference type="Gene3D" id="3.30.930.10">
    <property type="entry name" value="Bira Bifunctional Protein, Domain 2"/>
    <property type="match status" value="1"/>
</dbReference>
<dbReference type="AlphaFoldDB" id="A0A7X9Y171"/>
<evidence type="ECO:0008006" key="4">
    <source>
        <dbReference type="Google" id="ProtNLM"/>
    </source>
</evidence>
<organism evidence="2 3">
    <name type="scientific">Parafannyhessea umbonata</name>
    <dbReference type="NCBI Taxonomy" id="604330"/>
    <lineage>
        <taxon>Bacteria</taxon>
        <taxon>Bacillati</taxon>
        <taxon>Actinomycetota</taxon>
        <taxon>Coriobacteriia</taxon>
        <taxon>Coriobacteriales</taxon>
        <taxon>Atopobiaceae</taxon>
        <taxon>Parafannyhessea</taxon>
    </lineage>
</organism>